<accession>A0A1R0G0C6</accession>
<name>A0A1R0G0C6_CITBR</name>
<sequence length="230" mass="26628">MTRRADRLFQIVQILRGRRVTTAALLAERLEVSERTIYRDIRDLSLSGVPIEGEVGSGYRLMAGFDLPPLMLTHRESEALMVAIRLLKTWGGDSLSQALESAQEKVLAILPPECRRRAEQTRVFAPDFGNQPHSRSAFDLIHRAVSAQHVLALHYRDESGNLSWRDVQPLGLFFWGEHWLLVAWCEKRDDYRCFRVDRCLKITPLDRHFRESADRSLSDFLRKVRCEDQP</sequence>
<protein>
    <submittedName>
        <fullName evidence="5">DNA-binding transcriptional regulator</fullName>
    </submittedName>
</protein>
<dbReference type="EMBL" id="NAEW01000003">
    <property type="protein sequence ID" value="OQM42291.1"/>
    <property type="molecule type" value="Genomic_DNA"/>
</dbReference>
<dbReference type="Pfam" id="PF08279">
    <property type="entry name" value="HTH_11"/>
    <property type="match status" value="1"/>
</dbReference>
<dbReference type="Proteomes" id="UP000185597">
    <property type="component" value="Unassembled WGS sequence"/>
</dbReference>
<evidence type="ECO:0000313" key="5">
    <source>
        <dbReference type="EMBL" id="OQM42291.1"/>
    </source>
</evidence>
<dbReference type="SUPFAM" id="SSF46785">
    <property type="entry name" value="Winged helix' DNA-binding domain"/>
    <property type="match status" value="1"/>
</dbReference>
<dbReference type="InterPro" id="IPR036390">
    <property type="entry name" value="WH_DNA-bd_sf"/>
</dbReference>
<dbReference type="InterPro" id="IPR051534">
    <property type="entry name" value="CBASS_pafABC_assoc_protein"/>
</dbReference>
<evidence type="ECO:0000313" key="7">
    <source>
        <dbReference type="Proteomes" id="UP000192573"/>
    </source>
</evidence>
<dbReference type="InterPro" id="IPR013196">
    <property type="entry name" value="HTH_11"/>
</dbReference>
<dbReference type="Pfam" id="PF13280">
    <property type="entry name" value="WYL"/>
    <property type="match status" value="1"/>
</dbReference>
<dbReference type="InterPro" id="IPR001034">
    <property type="entry name" value="DeoR_HTH"/>
</dbReference>
<reference evidence="5 7" key="2">
    <citation type="submission" date="2017-03" db="EMBL/GenBank/DDBJ databases">
        <authorList>
            <person name="Afonso C.L."/>
            <person name="Miller P.J."/>
            <person name="Scott M.A."/>
            <person name="Spackman E."/>
            <person name="Goraichik I."/>
            <person name="Dimitrov K.M."/>
            <person name="Suarez D.L."/>
            <person name="Swayne D.E."/>
        </authorList>
    </citation>
    <scope>NUCLEOTIDE SEQUENCE [LARGE SCALE GENOMIC DNA]</scope>
    <source>
        <strain evidence="5 7">ATCC 51113</strain>
    </source>
</reference>
<dbReference type="Proteomes" id="UP000192573">
    <property type="component" value="Unassembled WGS sequence"/>
</dbReference>
<keyword evidence="5" id="KW-0238">DNA-binding</keyword>
<feature type="domain" description="HTH deoR-type" evidence="3">
    <location>
        <begin position="4"/>
        <end position="67"/>
    </location>
</feature>
<dbReference type="InterPro" id="IPR026881">
    <property type="entry name" value="WYL_dom"/>
</dbReference>
<evidence type="ECO:0000259" key="3">
    <source>
        <dbReference type="PROSITE" id="PS51000"/>
    </source>
</evidence>
<proteinExistence type="predicted"/>
<dbReference type="PROSITE" id="PS52050">
    <property type="entry name" value="WYL"/>
    <property type="match status" value="1"/>
</dbReference>
<evidence type="ECO:0000313" key="4">
    <source>
        <dbReference type="EMBL" id="OLY70311.1"/>
    </source>
</evidence>
<dbReference type="PANTHER" id="PTHR34580:SF3">
    <property type="entry name" value="PROTEIN PAFB"/>
    <property type="match status" value="1"/>
</dbReference>
<dbReference type="GO" id="GO:0003700">
    <property type="term" value="F:DNA-binding transcription factor activity"/>
    <property type="evidence" value="ECO:0007669"/>
    <property type="project" value="InterPro"/>
</dbReference>
<dbReference type="PANTHER" id="PTHR34580">
    <property type="match status" value="1"/>
</dbReference>
<dbReference type="OrthoDB" id="9807255at2"/>
<reference evidence="4 6" key="1">
    <citation type="submission" date="2017-01" db="EMBL/GenBank/DDBJ databases">
        <title>First report of the plasmid-mediated mcr-1 gene in Citrobacter freudii.</title>
        <authorList>
            <person name="Liu J."/>
            <person name="Yang Y."/>
            <person name="Li Y."/>
            <person name="Liu D."/>
            <person name="Tuo H."/>
            <person name="Davis M."/>
            <person name="Zhang A."/>
        </authorList>
    </citation>
    <scope>NUCLEOTIDE SEQUENCE [LARGE SCALE GENOMIC DNA]</scope>
    <source>
        <strain evidence="4 6">SCC4</strain>
    </source>
</reference>
<dbReference type="GO" id="GO:0003677">
    <property type="term" value="F:DNA binding"/>
    <property type="evidence" value="ECO:0007669"/>
    <property type="project" value="UniProtKB-KW"/>
</dbReference>
<evidence type="ECO:0000313" key="6">
    <source>
        <dbReference type="Proteomes" id="UP000185597"/>
    </source>
</evidence>
<keyword evidence="1" id="KW-0805">Transcription regulation</keyword>
<dbReference type="RefSeq" id="WP_047357691.1">
    <property type="nucleotide sequence ID" value="NZ_CP077405.1"/>
</dbReference>
<dbReference type="AlphaFoldDB" id="A0A1R0G0C6"/>
<keyword evidence="2" id="KW-0804">Transcription</keyword>
<evidence type="ECO:0000256" key="1">
    <source>
        <dbReference type="ARBA" id="ARBA00023015"/>
    </source>
</evidence>
<dbReference type="Gene3D" id="1.10.10.10">
    <property type="entry name" value="Winged helix-like DNA-binding domain superfamily/Winged helix DNA-binding domain"/>
    <property type="match status" value="1"/>
</dbReference>
<dbReference type="EMBL" id="MTCP01000001">
    <property type="protein sequence ID" value="OLY70311.1"/>
    <property type="molecule type" value="Genomic_DNA"/>
</dbReference>
<organism evidence="5 7">
    <name type="scientific">Citrobacter braakii</name>
    <dbReference type="NCBI Taxonomy" id="57706"/>
    <lineage>
        <taxon>Bacteria</taxon>
        <taxon>Pseudomonadati</taxon>
        <taxon>Pseudomonadota</taxon>
        <taxon>Gammaproteobacteria</taxon>
        <taxon>Enterobacterales</taxon>
        <taxon>Enterobacteriaceae</taxon>
        <taxon>Citrobacter</taxon>
        <taxon>Citrobacter freundii complex</taxon>
    </lineage>
</organism>
<gene>
    <name evidence="4" type="ORF">BWD41_01085</name>
    <name evidence="5" type="ORF">BZK42_07230</name>
</gene>
<comment type="caution">
    <text evidence="5">The sequence shown here is derived from an EMBL/GenBank/DDBJ whole genome shotgun (WGS) entry which is preliminary data.</text>
</comment>
<dbReference type="PROSITE" id="PS51000">
    <property type="entry name" value="HTH_DEOR_2"/>
    <property type="match status" value="1"/>
</dbReference>
<evidence type="ECO:0000256" key="2">
    <source>
        <dbReference type="ARBA" id="ARBA00023163"/>
    </source>
</evidence>
<dbReference type="InterPro" id="IPR036388">
    <property type="entry name" value="WH-like_DNA-bd_sf"/>
</dbReference>